<proteinExistence type="predicted"/>
<organism evidence="1 2">
    <name type="scientific">Mortierella alpina</name>
    <name type="common">Oleaginous fungus</name>
    <name type="synonym">Mortierella renispora</name>
    <dbReference type="NCBI Taxonomy" id="64518"/>
    <lineage>
        <taxon>Eukaryota</taxon>
        <taxon>Fungi</taxon>
        <taxon>Fungi incertae sedis</taxon>
        <taxon>Mucoromycota</taxon>
        <taxon>Mortierellomycotina</taxon>
        <taxon>Mortierellomycetes</taxon>
        <taxon>Mortierellales</taxon>
        <taxon>Mortierellaceae</taxon>
        <taxon>Mortierella</taxon>
    </lineage>
</organism>
<keyword evidence="2" id="KW-1185">Reference proteome</keyword>
<dbReference type="OrthoDB" id="2399314at2759"/>
<evidence type="ECO:0000313" key="1">
    <source>
        <dbReference type="EMBL" id="KAF9960960.1"/>
    </source>
</evidence>
<reference evidence="1" key="1">
    <citation type="journal article" date="2020" name="Fungal Divers.">
        <title>Resolving the Mortierellaceae phylogeny through synthesis of multi-gene phylogenetics and phylogenomics.</title>
        <authorList>
            <person name="Vandepol N."/>
            <person name="Liber J."/>
            <person name="Desiro A."/>
            <person name="Na H."/>
            <person name="Kennedy M."/>
            <person name="Barry K."/>
            <person name="Grigoriev I.V."/>
            <person name="Miller A.N."/>
            <person name="O'Donnell K."/>
            <person name="Stajich J.E."/>
            <person name="Bonito G."/>
        </authorList>
    </citation>
    <scope>NUCLEOTIDE SEQUENCE</scope>
    <source>
        <strain evidence="1">CK1249</strain>
    </source>
</reference>
<name>A0A9P6J3K1_MORAP</name>
<dbReference type="AlphaFoldDB" id="A0A9P6J3K1"/>
<protein>
    <submittedName>
        <fullName evidence="1">Uncharacterized protein</fullName>
    </submittedName>
</protein>
<sequence>MDKDRKPVKSSKKLAKPWTADVKDLPGSAYFIETDPRKYDFHEYMDFIDARSTDRRRLSSVWHTAILPRLSTSQFQVLRDEGKRLEKEWSTEKATDDMYWSRLKEKELEDEQQRRSMSTLKAQAYERFDAMQDLIVVETKAVTGKFGVAPLTRDDKDKVRLHVDVKSNYIGARAASKISTSERGPSTGFVKQ</sequence>
<evidence type="ECO:0000313" key="2">
    <source>
        <dbReference type="Proteomes" id="UP000738359"/>
    </source>
</evidence>
<dbReference type="EMBL" id="JAAAHY010000602">
    <property type="protein sequence ID" value="KAF9960960.1"/>
    <property type="molecule type" value="Genomic_DNA"/>
</dbReference>
<gene>
    <name evidence="1" type="ORF">BGZ70_008425</name>
</gene>
<comment type="caution">
    <text evidence="1">The sequence shown here is derived from an EMBL/GenBank/DDBJ whole genome shotgun (WGS) entry which is preliminary data.</text>
</comment>
<accession>A0A9P6J3K1</accession>
<dbReference type="Proteomes" id="UP000738359">
    <property type="component" value="Unassembled WGS sequence"/>
</dbReference>